<dbReference type="VEuPathDB" id="FungiDB:RhiirFUN_003426"/>
<comment type="caution">
    <text evidence="2">The sequence shown here is derived from an EMBL/GenBank/DDBJ whole genome shotgun (WGS) entry which is preliminary data.</text>
</comment>
<dbReference type="AlphaFoldDB" id="A0A2N0P596"/>
<sequence length="974" mass="112540">MSKGHFTPGKLVAIGNLVPELHYGPFSRDWWYYSDSQIQDSNTYAIPIRLGFQVALKLNQKHFIIRIVRNLENPNTPGFICEGEGINSGVCFSSSAAINTIYGRVFGNKNKTKYPGATMLGFHDSYMIQQMLNDVDFRPFTICLYNITIFIASIPDNNNYEGFAASFTYKYKQKQSVIWQKIEGGLFSISIFQNGEMVKQFQDITASSVWNQTQLLRNCDGIDLFGINHPLVQFKFKERYERLFSKTCTLDDWNNKRIMQYMFKLYLKKHVPGDDELWYRILNRWYNQKSTIIEIKSFIRDFYNDNHEINMRELRAWRVMLEAIGCKNITPFERDVSDMEFWSRAKDPKGDIETISNLFSNGFLNTTLNSTIRNDEFENCKDTANVFWYSLCESLDANPNGSSGKIRILSIVAENFTYEELMKNLQVSPKTVHAAREHHHKNGPGCKALDKPIIVRKRMAEVKEREFELFFADKANVNMSSYHIDKKTQLPVLYLKDQKSALWERFSAIYPDGMKRTSFMARLQNGRFKYRDDLGGLCLICNDYAYQPFEDLIKLVSNNITNTKTKEKLTCYLAHQTRKKYLSAQFNAVLDELDDHGAIIVVDYKMRILPATARETKSEFFGKRGWTLHTTLIFQKKNNEKMDVQAYDHWSCDTKQDAWFTASCFEAVFNTISPRPRWIKIISDNGGHYHNSELMAIVSHWYDWYGVEIAHAIKRYVRIGCELTSGQDIERAIEELSGTSVAQIEPNRNKNNENMVLEKSCNTNYKKTKTIPGISKWFVWDWPITEEAAGYVRAKSLPNIGKWTEFSPADINTFCGEINRPNPEYTTPTKPKTPWLTSLSMKKGMQKSLERDETQNSPTPISNQMGVDTEFPLKPGWALKENQKMGNKGGGNLNPKDRYTAEKMHESLKELAHENELSVEDIPEVKTIKGWIGRYSASSKKEMSEKALEQCALEESSLITNTTHNRASKRQKRG</sequence>
<dbReference type="VEuPathDB" id="FungiDB:FUN_001838"/>
<dbReference type="VEuPathDB" id="FungiDB:RhiirFUN_017597"/>
<reference evidence="2 3" key="2">
    <citation type="submission" date="2017-09" db="EMBL/GenBank/DDBJ databases">
        <title>Extensive intraspecific genome diversity in a model arbuscular mycorrhizal fungus.</title>
        <authorList>
            <person name="Chen E.C."/>
            <person name="Morin E."/>
            <person name="Beaudet D."/>
            <person name="Noel J."/>
            <person name="Ndikumana S."/>
            <person name="Charron P."/>
            <person name="St-Onge C."/>
            <person name="Giorgi J."/>
            <person name="Grigoriev I.V."/>
            <person name="Roux C."/>
            <person name="Martin F.M."/>
            <person name="Corradi N."/>
        </authorList>
    </citation>
    <scope>NUCLEOTIDE SEQUENCE [LARGE SCALE GENOMIC DNA]</scope>
    <source>
        <strain evidence="2 3">A5</strain>
    </source>
</reference>
<reference evidence="2 3" key="1">
    <citation type="submission" date="2016-04" db="EMBL/GenBank/DDBJ databases">
        <title>Genome analyses suggest a sexual origin of heterokaryosis in a supposedly ancient asexual fungus.</title>
        <authorList>
            <person name="Ropars J."/>
            <person name="Sedzielewska K."/>
            <person name="Noel J."/>
            <person name="Charron P."/>
            <person name="Farinelli L."/>
            <person name="Marton T."/>
            <person name="Kruger M."/>
            <person name="Pelin A."/>
            <person name="Brachmann A."/>
            <person name="Corradi N."/>
        </authorList>
    </citation>
    <scope>NUCLEOTIDE SEQUENCE [LARGE SCALE GENOMIC DNA]</scope>
    <source>
        <strain evidence="2 3">A5</strain>
    </source>
</reference>
<dbReference type="EMBL" id="LLXJ01001477">
    <property type="protein sequence ID" value="PKC01985.1"/>
    <property type="molecule type" value="Genomic_DNA"/>
</dbReference>
<dbReference type="VEuPathDB" id="FungiDB:RhiirA1_475919"/>
<accession>A0A2N0P596</accession>
<name>A0A2N0P596_9GLOM</name>
<dbReference type="VEuPathDB" id="FungiDB:FUN_010288"/>
<dbReference type="VEuPathDB" id="FungiDB:RhiirA1_471170"/>
<evidence type="ECO:0000313" key="3">
    <source>
        <dbReference type="Proteomes" id="UP000232722"/>
    </source>
</evidence>
<dbReference type="VEuPathDB" id="FungiDB:RhiirA1_405750"/>
<feature type="region of interest" description="Disordered" evidence="1">
    <location>
        <begin position="954"/>
        <end position="974"/>
    </location>
</feature>
<evidence type="ECO:0000313" key="2">
    <source>
        <dbReference type="EMBL" id="PKC01985.1"/>
    </source>
</evidence>
<proteinExistence type="predicted"/>
<dbReference type="VEuPathDB" id="FungiDB:RhiirA1_393343"/>
<evidence type="ECO:0000256" key="1">
    <source>
        <dbReference type="SAM" id="MobiDB-lite"/>
    </source>
</evidence>
<protein>
    <submittedName>
        <fullName evidence="2">Uncharacterized protein</fullName>
    </submittedName>
</protein>
<dbReference type="Proteomes" id="UP000232722">
    <property type="component" value="Unassembled WGS sequence"/>
</dbReference>
<gene>
    <name evidence="2" type="ORF">RhiirA5_402582</name>
</gene>
<feature type="compositionally biased region" description="Polar residues" evidence="1">
    <location>
        <begin position="855"/>
        <end position="866"/>
    </location>
</feature>
<feature type="region of interest" description="Disordered" evidence="1">
    <location>
        <begin position="843"/>
        <end position="868"/>
    </location>
</feature>
<organism evidence="2 3">
    <name type="scientific">Rhizophagus irregularis</name>
    <dbReference type="NCBI Taxonomy" id="588596"/>
    <lineage>
        <taxon>Eukaryota</taxon>
        <taxon>Fungi</taxon>
        <taxon>Fungi incertae sedis</taxon>
        <taxon>Mucoromycota</taxon>
        <taxon>Glomeromycotina</taxon>
        <taxon>Glomeromycetes</taxon>
        <taxon>Glomerales</taxon>
        <taxon>Glomeraceae</taxon>
        <taxon>Rhizophagus</taxon>
    </lineage>
</organism>
<dbReference type="VEuPathDB" id="FungiDB:RhiirFUN_017394"/>